<dbReference type="EMBL" id="KV441002">
    <property type="protein sequence ID" value="OAD66516.1"/>
    <property type="molecule type" value="Genomic_DNA"/>
</dbReference>
<organism evidence="3 4">
    <name type="scientific">Phycomyces blakesleeanus (strain ATCC 8743b / DSM 1359 / FGSC 10004 / NBRC 33097 / NRRL 1555)</name>
    <dbReference type="NCBI Taxonomy" id="763407"/>
    <lineage>
        <taxon>Eukaryota</taxon>
        <taxon>Fungi</taxon>
        <taxon>Fungi incertae sedis</taxon>
        <taxon>Mucoromycota</taxon>
        <taxon>Mucoromycotina</taxon>
        <taxon>Mucoromycetes</taxon>
        <taxon>Mucorales</taxon>
        <taxon>Phycomycetaceae</taxon>
        <taxon>Phycomyces</taxon>
    </lineage>
</organism>
<name>A0A167JQM8_PHYB8</name>
<feature type="compositionally biased region" description="Low complexity" evidence="1">
    <location>
        <begin position="853"/>
        <end position="867"/>
    </location>
</feature>
<accession>A0A167JQM8</accession>
<dbReference type="VEuPathDB" id="FungiDB:PHYBLDRAFT_67396"/>
<feature type="compositionally biased region" description="Basic residues" evidence="1">
    <location>
        <begin position="885"/>
        <end position="896"/>
    </location>
</feature>
<evidence type="ECO:0000313" key="3">
    <source>
        <dbReference type="EMBL" id="OAD66516.1"/>
    </source>
</evidence>
<dbReference type="GeneID" id="29002696"/>
<feature type="compositionally biased region" description="Polar residues" evidence="1">
    <location>
        <begin position="842"/>
        <end position="852"/>
    </location>
</feature>
<gene>
    <name evidence="3" type="ORF">PHYBLDRAFT_67396</name>
</gene>
<dbReference type="InterPro" id="IPR038801">
    <property type="entry name" value="TAF1C"/>
</dbReference>
<dbReference type="AlphaFoldDB" id="A0A167JQM8"/>
<dbReference type="STRING" id="763407.A0A167JQM8"/>
<evidence type="ECO:0000259" key="2">
    <source>
        <dbReference type="Pfam" id="PF20639"/>
    </source>
</evidence>
<dbReference type="OrthoDB" id="2382881at2759"/>
<reference evidence="4" key="1">
    <citation type="submission" date="2015-06" db="EMBL/GenBank/DDBJ databases">
        <title>Expansion of signal transduction pathways in fungi by whole-genome duplication.</title>
        <authorList>
            <consortium name="DOE Joint Genome Institute"/>
            <person name="Corrochano L.M."/>
            <person name="Kuo A."/>
            <person name="Marcet-Houben M."/>
            <person name="Polaino S."/>
            <person name="Salamov A."/>
            <person name="Villalobos J.M."/>
            <person name="Alvarez M.I."/>
            <person name="Avalos J."/>
            <person name="Benito E.P."/>
            <person name="Benoit I."/>
            <person name="Burger G."/>
            <person name="Camino L.P."/>
            <person name="Canovas D."/>
            <person name="Cerda-Olmedo E."/>
            <person name="Cheng J.-F."/>
            <person name="Dominguez A."/>
            <person name="Elias M."/>
            <person name="Eslava A.P."/>
            <person name="Glaser F."/>
            <person name="Grimwood J."/>
            <person name="Gutierrez G."/>
            <person name="Heitman J."/>
            <person name="Henrissat B."/>
            <person name="Iturriaga E.A."/>
            <person name="Lang B.F."/>
            <person name="Lavin J.L."/>
            <person name="Lee S."/>
            <person name="Li W."/>
            <person name="Lindquist E."/>
            <person name="Lopez-Garcia S."/>
            <person name="Luque E.M."/>
            <person name="Marcos A.T."/>
            <person name="Martin J."/>
            <person name="McCluskey K."/>
            <person name="Medina H.R."/>
            <person name="Miralles-Duran A."/>
            <person name="Miyazaki A."/>
            <person name="Munoz-Torres E."/>
            <person name="Oguiza J.A."/>
            <person name="Ohm R."/>
            <person name="Olmedo M."/>
            <person name="Orejas M."/>
            <person name="Ortiz-Castellanos L."/>
            <person name="Pisabarro A.G."/>
            <person name="Rodriguez-Romero J."/>
            <person name="Ruiz-Herrera J."/>
            <person name="Ruiz-Vazquez R."/>
            <person name="Sanz C."/>
            <person name="Schackwitz W."/>
            <person name="Schmutz J."/>
            <person name="Shahriari M."/>
            <person name="Shelest E."/>
            <person name="Silva-Franco F."/>
            <person name="Soanes D."/>
            <person name="Syed K."/>
            <person name="Tagua V.G."/>
            <person name="Talbot N.J."/>
            <person name="Thon M."/>
            <person name="De vries R.P."/>
            <person name="Wiebenga A."/>
            <person name="Yadav J.S."/>
            <person name="Braun E.L."/>
            <person name="Baker S."/>
            <person name="Garre V."/>
            <person name="Horwitz B."/>
            <person name="Torres-Martinez S."/>
            <person name="Idnurm A."/>
            <person name="Herrera-Estrella A."/>
            <person name="Gabaldon T."/>
            <person name="Grigoriev I.V."/>
        </authorList>
    </citation>
    <scope>NUCLEOTIDE SEQUENCE [LARGE SCALE GENOMIC DNA]</scope>
    <source>
        <strain evidence="4">NRRL 1555(-)</strain>
    </source>
</reference>
<feature type="domain" description="RRN6 K-rich C-terminal" evidence="2">
    <location>
        <begin position="834"/>
        <end position="895"/>
    </location>
</feature>
<dbReference type="PANTHER" id="PTHR15319:SF1">
    <property type="entry name" value="TATA BOX-BINDING PROTEIN-ASSOCIATED FACTOR RNA POLYMERASE I SUBUNIT C"/>
    <property type="match status" value="1"/>
</dbReference>
<evidence type="ECO:0000256" key="1">
    <source>
        <dbReference type="SAM" id="MobiDB-lite"/>
    </source>
</evidence>
<sequence>MSSPVYVSCKSTQSLDYNDKLKTTKEFGMVQHWKKSNSIKKPFCNENYFPRIDLNLPQYHLGPDLKTHPSASPIKTNWIQVTQEKTVIKPTNSYDPLRIVTAQESRSKAIQAAKICGDLSFTIADDIEELLLEDHVDVIRADTYDSKRDNVLAVAKLNDKNIVMLPIGDSQRELHIFSTETTQVTLSDPDNESKNTYEFPSGAIKSILEMNFPSCIRQIEISNAFNIKQDKKRLIIGVRTDISVALVLIETSKIDEDKIKGEVLHEYFPMHQEESRKCTPSSIALSPYDCYTYSFVGENGYFASFNIKDESAELPTYHTIEYDQNLKETKKLSQRWRRCGYGCDPEQFIIASPRSIMLLDRQGDMRKLYKTSSKSTRFYAFGVDKTPYSFFCVAVTQEDVVLLDVRYTGKVMGQWKHYMDDGPPTHVEIITVNGRTHIFAWDFLLHRVFTISFVYNASITQFPGVYPLANKLSLNTSQPIHFSKQEFKHFNGKDVIHMAGAGTILHSIPCSSLGSRPFCFFFRLMKDGRLKYQLMLKSTWGHPPPIVTGVPYLINKDRLTKYISYLVKKAKAAERTKFTKSLNLVSMARCILEDSLSTKLKPLEYERKIEPDKIQDILEDNKNNQHPSTLAELIERQGSVQPNKQQFFELYDLLQSQPEAEICWIPSSKDMGPVPLAGGDSLKDVLDMANKHNIPPIISGDDSALHATRVSTREMLNTKLAETISGNRIVNVPVDTDVSNTGPRLRFLKIGEPLTSVTNSARLLASEWTPGLPKTSHVTIRNQYRQNKPTGVAPKDMFPIPMRIDKRKRSVAFNEIHTDSKLEDIPTIEVITSAPKNKRPISMSSTQPVSTITPKTNGPTTAPTAPTISSQPVPGAFSERTAAPPKKKKKKVQGFK</sequence>
<dbReference type="InterPro" id="IPR048536">
    <property type="entry name" value="Rrn6_K-rich"/>
</dbReference>
<dbReference type="RefSeq" id="XP_018284556.1">
    <property type="nucleotide sequence ID" value="XM_018441790.1"/>
</dbReference>
<protein>
    <recommendedName>
        <fullName evidence="2">RRN6 K-rich C-terminal domain-containing protein</fullName>
    </recommendedName>
</protein>
<feature type="region of interest" description="Disordered" evidence="1">
    <location>
        <begin position="836"/>
        <end position="896"/>
    </location>
</feature>
<dbReference type="GO" id="GO:0001650">
    <property type="term" value="C:fibrillar center"/>
    <property type="evidence" value="ECO:0007669"/>
    <property type="project" value="TreeGrafter"/>
</dbReference>
<dbReference type="GO" id="GO:0001164">
    <property type="term" value="F:RNA polymerase I core promoter sequence-specific DNA binding"/>
    <property type="evidence" value="ECO:0007669"/>
    <property type="project" value="TreeGrafter"/>
</dbReference>
<dbReference type="Pfam" id="PF20639">
    <property type="entry name" value="Rrn6_K-rich"/>
    <property type="match status" value="1"/>
</dbReference>
<proteinExistence type="predicted"/>
<dbReference type="Proteomes" id="UP000077315">
    <property type="component" value="Unassembled WGS sequence"/>
</dbReference>
<dbReference type="InParanoid" id="A0A167JQM8"/>
<keyword evidence="4" id="KW-1185">Reference proteome</keyword>
<dbReference type="PANTHER" id="PTHR15319">
    <property type="entry name" value="TATA BOX-BINDING PROTEIN ASSOCIATED FACTOR RNA POLYMERASE I SUBUNIT C"/>
    <property type="match status" value="1"/>
</dbReference>
<evidence type="ECO:0000313" key="4">
    <source>
        <dbReference type="Proteomes" id="UP000077315"/>
    </source>
</evidence>